<evidence type="ECO:0000313" key="1">
    <source>
        <dbReference type="EMBL" id="QNE20066.1"/>
    </source>
</evidence>
<proteinExistence type="predicted"/>
<dbReference type="RefSeq" id="WP_185442010.1">
    <property type="nucleotide sequence ID" value="NZ_CP043661.1"/>
</dbReference>
<reference evidence="2" key="1">
    <citation type="submission" date="2019-09" db="EMBL/GenBank/DDBJ databases">
        <title>Antimicrobial potential of Antarctic Bacteria.</title>
        <authorList>
            <person name="Benaud N."/>
            <person name="Edwards R.J."/>
            <person name="Ferrari B.C."/>
        </authorList>
    </citation>
    <scope>NUCLEOTIDE SEQUENCE [LARGE SCALE GENOMIC DNA]</scope>
    <source>
        <strain evidence="2">SPB151</strain>
    </source>
</reference>
<sequence>MFESNLEELDARATLASAAHLHEQRKRIDVALIEHALHFADLHPDPATIPGHPSPAPGGERGKVYGGHGCPGVAEFAPAEFGAVTGRGKVAAAHYIGQSLALRHRLPATWEQVRNGHATEWKARQVATACLGLTEDAAAIVDQRVAPILDTLTPLRVERIVRAAKWQADPEAARAEAEEKACARGVWPGPHR</sequence>
<protein>
    <recommendedName>
        <fullName evidence="3">DUF222 domain-containing protein</fullName>
    </recommendedName>
</protein>
<dbReference type="Proteomes" id="UP000515563">
    <property type="component" value="Chromosome"/>
</dbReference>
<dbReference type="AlphaFoldDB" id="A0A7G6X1F1"/>
<gene>
    <name evidence="1" type="ORF">F1D05_21810</name>
</gene>
<evidence type="ECO:0008006" key="3">
    <source>
        <dbReference type="Google" id="ProtNLM"/>
    </source>
</evidence>
<reference evidence="1 2" key="2">
    <citation type="journal article" date="2020" name="Microbiol. Resour. Announc.">
        <title>Antarctic desert soil bacteria exhibit high novel natural product potential, evaluated through long-read genome sequencing and comparative genomics.</title>
        <authorList>
            <person name="Benaud N."/>
            <person name="Edwards R.J."/>
            <person name="Amos T.G."/>
            <person name="D'Agostino P.M."/>
            <person name="Gutierrez-Chavez C."/>
            <person name="Montgomery K."/>
            <person name="Nicetic I."/>
            <person name="Ferrari B.C."/>
        </authorList>
    </citation>
    <scope>NUCLEOTIDE SEQUENCE [LARGE SCALE GENOMIC DNA]</scope>
    <source>
        <strain evidence="1 2">SPB151</strain>
    </source>
</reference>
<dbReference type="EMBL" id="CP043661">
    <property type="protein sequence ID" value="QNE20066.1"/>
    <property type="molecule type" value="Genomic_DNA"/>
</dbReference>
<dbReference type="KEGG" id="kqi:F1D05_21810"/>
<keyword evidence="2" id="KW-1185">Reference proteome</keyword>
<accession>A0A7G6X1F1</accession>
<organism evidence="1 2">
    <name type="scientific">Kribbella qitaiheensis</name>
    <dbReference type="NCBI Taxonomy" id="1544730"/>
    <lineage>
        <taxon>Bacteria</taxon>
        <taxon>Bacillati</taxon>
        <taxon>Actinomycetota</taxon>
        <taxon>Actinomycetes</taxon>
        <taxon>Propionibacteriales</taxon>
        <taxon>Kribbellaceae</taxon>
        <taxon>Kribbella</taxon>
    </lineage>
</organism>
<evidence type="ECO:0000313" key="2">
    <source>
        <dbReference type="Proteomes" id="UP000515563"/>
    </source>
</evidence>
<name>A0A7G6X1F1_9ACTN</name>